<gene>
    <name evidence="1" type="ORF">GOM49_04970</name>
</gene>
<evidence type="ECO:0000313" key="2">
    <source>
        <dbReference type="Proteomes" id="UP000422764"/>
    </source>
</evidence>
<protein>
    <submittedName>
        <fullName evidence="1">Uncharacterized protein</fullName>
    </submittedName>
</protein>
<dbReference type="EMBL" id="CP046522">
    <property type="protein sequence ID" value="QGU94533.1"/>
    <property type="molecule type" value="Genomic_DNA"/>
</dbReference>
<evidence type="ECO:0000313" key="1">
    <source>
        <dbReference type="EMBL" id="QGU94533.1"/>
    </source>
</evidence>
<dbReference type="AlphaFoldDB" id="A0A6I6EQ44"/>
<sequence>MHKSSYLTLLESKKSEIRYDISHCGEGNVLTAEDLAKLMLYPQSKRCHNINLVSPSNIVPQIVEIESKLYERILRYNTNYILSIINEGFYPTTVMINMAFYESEN</sequence>
<name>A0A6I6EQ44_9CLOT</name>
<dbReference type="Proteomes" id="UP000422764">
    <property type="component" value="Chromosome"/>
</dbReference>
<organism evidence="1 2">
    <name type="scientific">Clostridium bovifaecis</name>
    <dbReference type="NCBI Taxonomy" id="2184719"/>
    <lineage>
        <taxon>Bacteria</taxon>
        <taxon>Bacillati</taxon>
        <taxon>Bacillota</taxon>
        <taxon>Clostridia</taxon>
        <taxon>Eubacteriales</taxon>
        <taxon>Clostridiaceae</taxon>
        <taxon>Clostridium</taxon>
    </lineage>
</organism>
<reference evidence="1 2" key="1">
    <citation type="submission" date="2019-12" db="EMBL/GenBank/DDBJ databases">
        <title>Genome sequenceing of Clostridium bovifaecis.</title>
        <authorList>
            <person name="Yao Y."/>
        </authorList>
    </citation>
    <scope>NUCLEOTIDE SEQUENCE [LARGE SCALE GENOMIC DNA]</scope>
    <source>
        <strain evidence="1 2">BXX</strain>
    </source>
</reference>
<accession>A0A6I6EQ44</accession>
<keyword evidence="2" id="KW-1185">Reference proteome</keyword>
<proteinExistence type="predicted"/>